<evidence type="ECO:0000256" key="2">
    <source>
        <dbReference type="SAM" id="Phobius"/>
    </source>
</evidence>
<proteinExistence type="predicted"/>
<dbReference type="Proteomes" id="UP000237466">
    <property type="component" value="Unassembled WGS sequence"/>
</dbReference>
<reference evidence="3 4" key="1">
    <citation type="journal article" date="2018" name="Front. Microbiol.">
        <title>Phylogeny of Vibrio vulnificus from the Analysis of the Core-Genome: Implications for Intra-Species Taxonomy.</title>
        <authorList>
            <person name="Roig F.J."/>
            <person name="Gonzalez-Candelas F."/>
            <person name="Sanjuan E."/>
            <person name="Fouz B."/>
            <person name="Feil E.J."/>
            <person name="Llorens C."/>
            <person name="Baker-Austin C."/>
            <person name="Oliver J.D."/>
            <person name="Danin-Poleg Y."/>
            <person name="Gibas C.J."/>
            <person name="Kashi Y."/>
            <person name="Gulig P.A."/>
            <person name="Morrison S.S."/>
            <person name="Amaro C."/>
        </authorList>
    </citation>
    <scope>NUCLEOTIDE SEQUENCE [LARGE SCALE GENOMIC DNA]</scope>
    <source>
        <strain evidence="3 4">CECT4608</strain>
    </source>
</reference>
<feature type="compositionally biased region" description="Basic and acidic residues" evidence="1">
    <location>
        <begin position="232"/>
        <end position="246"/>
    </location>
</feature>
<dbReference type="RefSeq" id="WP_103200419.1">
    <property type="nucleotide sequence ID" value="NZ_PDGH01000101.1"/>
</dbReference>
<organism evidence="3 4">
    <name type="scientific">Vibrio vulnificus</name>
    <dbReference type="NCBI Taxonomy" id="672"/>
    <lineage>
        <taxon>Bacteria</taxon>
        <taxon>Pseudomonadati</taxon>
        <taxon>Pseudomonadota</taxon>
        <taxon>Gammaproteobacteria</taxon>
        <taxon>Vibrionales</taxon>
        <taxon>Vibrionaceae</taxon>
        <taxon>Vibrio</taxon>
    </lineage>
</organism>
<feature type="region of interest" description="Disordered" evidence="1">
    <location>
        <begin position="232"/>
        <end position="262"/>
    </location>
</feature>
<feature type="transmembrane region" description="Helical" evidence="2">
    <location>
        <begin position="188"/>
        <end position="206"/>
    </location>
</feature>
<keyword evidence="2" id="KW-0472">Membrane</keyword>
<evidence type="ECO:0000313" key="4">
    <source>
        <dbReference type="Proteomes" id="UP000237466"/>
    </source>
</evidence>
<gene>
    <name evidence="3" type="ORF">CRN52_12325</name>
</gene>
<dbReference type="EMBL" id="PDGH01000101">
    <property type="protein sequence ID" value="POB46859.1"/>
    <property type="molecule type" value="Genomic_DNA"/>
</dbReference>
<sequence>MLKINLPVQPVDLSQMLFQHNSHIIDMELADRYGCCLVVGSFREINDERERFGLETVKEPRPSEVGTSDYTGNYQDVTLGLHHRKAAFLSSFIHPYRDKYFSGRVKFDLFIKGINAEDKVLVIRRTGLVPQNWVEMPQLKDEMLPTAKGKVKLSDSSTEKKSSRADLSNFIKQCVKQSDDLFKTIGKAFSGAIVAFIVLACVGSFINKDQPRLTEQEKVPISNGLADAIQNKKELPDLRTQKERIVKPSNNDVTPELQKKNG</sequence>
<keyword evidence="2" id="KW-1133">Transmembrane helix</keyword>
<comment type="caution">
    <text evidence="3">The sequence shown here is derived from an EMBL/GenBank/DDBJ whole genome shotgun (WGS) entry which is preliminary data.</text>
</comment>
<keyword evidence="2" id="KW-0812">Transmembrane</keyword>
<name>A0A2S3R173_VIBVL</name>
<dbReference type="AlphaFoldDB" id="A0A2S3R173"/>
<protein>
    <submittedName>
        <fullName evidence="3">Uncharacterized protein</fullName>
    </submittedName>
</protein>
<evidence type="ECO:0000256" key="1">
    <source>
        <dbReference type="SAM" id="MobiDB-lite"/>
    </source>
</evidence>
<accession>A0A2S3R173</accession>
<evidence type="ECO:0000313" key="3">
    <source>
        <dbReference type="EMBL" id="POB46859.1"/>
    </source>
</evidence>